<dbReference type="InterPro" id="IPR051011">
    <property type="entry name" value="Metal_resp_trans_reg"/>
</dbReference>
<feature type="domain" description="HTH arsR-type" evidence="4">
    <location>
        <begin position="6"/>
        <end position="100"/>
    </location>
</feature>
<dbReference type="InterPro" id="IPR001845">
    <property type="entry name" value="HTH_ArsR_DNA-bd_dom"/>
</dbReference>
<dbReference type="PANTHER" id="PTHR43132:SF2">
    <property type="entry name" value="ARSENICAL RESISTANCE OPERON REPRESSOR ARSR-RELATED"/>
    <property type="match status" value="1"/>
</dbReference>
<dbReference type="InterPro" id="IPR036388">
    <property type="entry name" value="WH-like_DNA-bd_sf"/>
</dbReference>
<dbReference type="SUPFAM" id="SSF46785">
    <property type="entry name" value="Winged helix' DNA-binding domain"/>
    <property type="match status" value="1"/>
</dbReference>
<sequence length="100" mass="11442">MKKTKLDNQIELLAKKLLLSADYNRLRILCTIFCFKKCCVSDIAERLGISVAIASHHLKVMSKNDLLFSERSGKKICYSLADNSFAKDIKKLICKYKNHC</sequence>
<dbReference type="NCBIfam" id="NF033788">
    <property type="entry name" value="HTH_metalloreg"/>
    <property type="match status" value="1"/>
</dbReference>
<dbReference type="InterPro" id="IPR011991">
    <property type="entry name" value="ArsR-like_HTH"/>
</dbReference>
<dbReference type="PROSITE" id="PS00846">
    <property type="entry name" value="HTH_ARSR_1"/>
    <property type="match status" value="1"/>
</dbReference>
<dbReference type="Gene3D" id="1.10.10.10">
    <property type="entry name" value="Winged helix-like DNA-binding domain superfamily/Winged helix DNA-binding domain"/>
    <property type="match status" value="1"/>
</dbReference>
<dbReference type="SMART" id="SM00418">
    <property type="entry name" value="HTH_ARSR"/>
    <property type="match status" value="1"/>
</dbReference>
<organism evidence="5 6">
    <name type="scientific">Candidatus Magasanikbacteria bacterium RIFOXYD2_FULL_36_9</name>
    <dbReference type="NCBI Taxonomy" id="1798707"/>
    <lineage>
        <taxon>Bacteria</taxon>
        <taxon>Candidatus Magasanikiibacteriota</taxon>
    </lineage>
</organism>
<dbReference type="PROSITE" id="PS50987">
    <property type="entry name" value="HTH_ARSR_2"/>
    <property type="match status" value="1"/>
</dbReference>
<comment type="caution">
    <text evidence="5">The sequence shown here is derived from an EMBL/GenBank/DDBJ whole genome shotgun (WGS) entry which is preliminary data.</text>
</comment>
<dbReference type="Pfam" id="PF01022">
    <property type="entry name" value="HTH_5"/>
    <property type="match status" value="1"/>
</dbReference>
<keyword evidence="1" id="KW-0805">Transcription regulation</keyword>
<dbReference type="Proteomes" id="UP000178490">
    <property type="component" value="Unassembled WGS sequence"/>
</dbReference>
<dbReference type="EMBL" id="MFRC01000023">
    <property type="protein sequence ID" value="OGH89820.1"/>
    <property type="molecule type" value="Genomic_DNA"/>
</dbReference>
<dbReference type="GO" id="GO:0003677">
    <property type="term" value="F:DNA binding"/>
    <property type="evidence" value="ECO:0007669"/>
    <property type="project" value="UniProtKB-KW"/>
</dbReference>
<dbReference type="PRINTS" id="PR00778">
    <property type="entry name" value="HTHARSR"/>
</dbReference>
<evidence type="ECO:0000256" key="2">
    <source>
        <dbReference type="ARBA" id="ARBA00023125"/>
    </source>
</evidence>
<accession>A0A1F6P159</accession>
<dbReference type="GO" id="GO:0003700">
    <property type="term" value="F:DNA-binding transcription factor activity"/>
    <property type="evidence" value="ECO:0007669"/>
    <property type="project" value="InterPro"/>
</dbReference>
<dbReference type="InterPro" id="IPR036390">
    <property type="entry name" value="WH_DNA-bd_sf"/>
</dbReference>
<dbReference type="AlphaFoldDB" id="A0A1F6P159"/>
<gene>
    <name evidence="5" type="ORF">A2537_02250</name>
</gene>
<evidence type="ECO:0000313" key="6">
    <source>
        <dbReference type="Proteomes" id="UP000178490"/>
    </source>
</evidence>
<dbReference type="PANTHER" id="PTHR43132">
    <property type="entry name" value="ARSENICAL RESISTANCE OPERON REPRESSOR ARSR-RELATED"/>
    <property type="match status" value="1"/>
</dbReference>
<name>A0A1F6P159_9BACT</name>
<dbReference type="InterPro" id="IPR018334">
    <property type="entry name" value="ArsR_HTH"/>
</dbReference>
<evidence type="ECO:0000313" key="5">
    <source>
        <dbReference type="EMBL" id="OGH89820.1"/>
    </source>
</evidence>
<dbReference type="CDD" id="cd00090">
    <property type="entry name" value="HTH_ARSR"/>
    <property type="match status" value="1"/>
</dbReference>
<reference evidence="5 6" key="1">
    <citation type="journal article" date="2016" name="Nat. Commun.">
        <title>Thousands of microbial genomes shed light on interconnected biogeochemical processes in an aquifer system.</title>
        <authorList>
            <person name="Anantharaman K."/>
            <person name="Brown C.T."/>
            <person name="Hug L.A."/>
            <person name="Sharon I."/>
            <person name="Castelle C.J."/>
            <person name="Probst A.J."/>
            <person name="Thomas B.C."/>
            <person name="Singh A."/>
            <person name="Wilkins M.J."/>
            <person name="Karaoz U."/>
            <person name="Brodie E.L."/>
            <person name="Williams K.H."/>
            <person name="Hubbard S.S."/>
            <person name="Banfield J.F."/>
        </authorList>
    </citation>
    <scope>NUCLEOTIDE SEQUENCE [LARGE SCALE GENOMIC DNA]</scope>
</reference>
<keyword evidence="3" id="KW-0804">Transcription</keyword>
<evidence type="ECO:0000256" key="3">
    <source>
        <dbReference type="ARBA" id="ARBA00023163"/>
    </source>
</evidence>
<evidence type="ECO:0000256" key="1">
    <source>
        <dbReference type="ARBA" id="ARBA00023015"/>
    </source>
</evidence>
<proteinExistence type="predicted"/>
<protein>
    <recommendedName>
        <fullName evidence="4">HTH arsR-type domain-containing protein</fullName>
    </recommendedName>
</protein>
<evidence type="ECO:0000259" key="4">
    <source>
        <dbReference type="PROSITE" id="PS50987"/>
    </source>
</evidence>
<keyword evidence="2" id="KW-0238">DNA-binding</keyword>